<dbReference type="InterPro" id="IPR013083">
    <property type="entry name" value="Znf_RING/FYVE/PHD"/>
</dbReference>
<dbReference type="GO" id="GO:0045893">
    <property type="term" value="P:positive regulation of DNA-templated transcription"/>
    <property type="evidence" value="ECO:0007669"/>
    <property type="project" value="TreeGrafter"/>
</dbReference>
<feature type="compositionally biased region" description="Polar residues" evidence="8">
    <location>
        <begin position="359"/>
        <end position="370"/>
    </location>
</feature>
<proteinExistence type="predicted"/>
<feature type="compositionally biased region" description="Polar residues" evidence="8">
    <location>
        <begin position="40"/>
        <end position="70"/>
    </location>
</feature>
<feature type="region of interest" description="Disordered" evidence="8">
    <location>
        <begin position="676"/>
        <end position="901"/>
    </location>
</feature>
<feature type="domain" description="PHD-type" evidence="9">
    <location>
        <begin position="909"/>
        <end position="960"/>
    </location>
</feature>
<dbReference type="InterPro" id="IPR037869">
    <property type="entry name" value="Spp1/CFP1"/>
</dbReference>
<dbReference type="AlphaFoldDB" id="A0AAW0GMC9"/>
<evidence type="ECO:0000256" key="6">
    <source>
        <dbReference type="PROSITE-ProRule" id="PRU00146"/>
    </source>
</evidence>
<dbReference type="InterPro" id="IPR011011">
    <property type="entry name" value="Znf_FYVE_PHD"/>
</dbReference>
<evidence type="ECO:0000256" key="1">
    <source>
        <dbReference type="ARBA" id="ARBA00004123"/>
    </source>
</evidence>
<feature type="compositionally biased region" description="Low complexity" evidence="8">
    <location>
        <begin position="836"/>
        <end position="845"/>
    </location>
</feature>
<gene>
    <name evidence="10" type="ORF">QCA50_001797</name>
</gene>
<feature type="compositionally biased region" description="Polar residues" evidence="8">
    <location>
        <begin position="207"/>
        <end position="230"/>
    </location>
</feature>
<reference evidence="10 11" key="1">
    <citation type="submission" date="2022-09" db="EMBL/GenBank/DDBJ databases">
        <authorList>
            <person name="Palmer J.M."/>
        </authorList>
    </citation>
    <scope>NUCLEOTIDE SEQUENCE [LARGE SCALE GENOMIC DNA]</scope>
    <source>
        <strain evidence="10 11">DSM 7382</strain>
    </source>
</reference>
<feature type="compositionally biased region" description="Low complexity" evidence="8">
    <location>
        <begin position="390"/>
        <end position="412"/>
    </location>
</feature>
<dbReference type="Pfam" id="PF00628">
    <property type="entry name" value="PHD"/>
    <property type="match status" value="1"/>
</dbReference>
<dbReference type="PANTHER" id="PTHR46174">
    <property type="entry name" value="CXXC-TYPE ZINC FINGER PROTEIN 1"/>
    <property type="match status" value="1"/>
</dbReference>
<dbReference type="SUPFAM" id="SSF57903">
    <property type="entry name" value="FYVE/PHD zinc finger"/>
    <property type="match status" value="1"/>
</dbReference>
<dbReference type="Gene3D" id="3.30.40.10">
    <property type="entry name" value="Zinc/RING finger domain, C3HC4 (zinc finger)"/>
    <property type="match status" value="1"/>
</dbReference>
<feature type="compositionally biased region" description="Low complexity" evidence="8">
    <location>
        <begin position="865"/>
        <end position="878"/>
    </location>
</feature>
<dbReference type="PROSITE" id="PS50016">
    <property type="entry name" value="ZF_PHD_2"/>
    <property type="match status" value="1"/>
</dbReference>
<sequence length="1263" mass="136800">MASRRLAISSLLCEDESPPRPVAGPSSHSTPSSSRPTSGFVDSNTYPTSSLQYVNHTSPSATSTHLSPSQSEHRIFHPPVVVSPPIPIPRRNERHGTHSPERRTRMEMFVDDEPPNRVIDHHRDSPSHNYHPPTSPHTRRQSHLDRQQLSLGDRHDAQYQSPPECSYTTSSPVRPPSSSGPTLSPRQYPSFSYSPTRSPHHILLSPTHAQTSPLPVTSQFRHTSTSSDSQYPRAYMAPLDIHYKPHSSPKSSISVQANPFRLTPVHPASFSSPSSAPPFPVSPTSRRVPSPPRHSPVLSRSFGSTTHSPTMPLRHPSNSPTISKSPLDGFGPLEALVQAATEERRRLSGGSVDVPPSVWQGSNRSDSSPSLRAVGASPVLTTGPIPPHTQSPSSSSHSQSRSRSRSAEQTTSPPDPEHHLETTYGQLSTSPTVSSTRHLPNDSLPEISPRALHDGEPPLKRRRGSSDSQQQTAPSAQQSHLPLAQHAPHSPMVRTRALSPVTVFDMRAPVRTTPVEPVVASPVGIPHSPSVSVSGSYQSGLAISPVTPSNLIGPGQPYEPSMFDTTAYDNAAPVPVPRRVSIQHDSQEWLAQQYPSSQSTSSNSTDHVGMAVSHLSTLKLESKSPVPPMIDIRPATMSPVDRRIHLSGPGMSPTHAQRSALDTDIDMEFDFIASSSATSTSKRRAAEHDVDDELLSLVDDKPRPSSKSPSNRSPIPPPETSRKPTSSQVASLKHSHSTSARSPSLSTQADRDSMPPPALPAGGALSSSKNGGRAESAGSGSTQAKKKESGTQKGMARTKQTSKAKPKGTLSKTKPKLGKDALAESATTHLSPLAQSSTTTSTTTTGRGKKGSPAVGGHAGGSKRSASASVATAAVGGAPSRSRSTSVMPGEVGKEGAPEPEEEAVVDDKLYCVCKTPYDEDRVMIACDRCDEWYHTQCVQMPDDEVDLVDQFICPICIANNPGLPRTTYKKRCWAGLKHLNPSSAEACHKPARGSLSKYCSDECGIAHMQYRIEAWGGDKEGLWEGVKKAEKREAVVIQCIHSATNGNVGTKSRGLVQQQVMPSAKPRMERQLVRLTARLEKIARQRDEIRKDMEIVLWRSRLFELAAARADEVNECGWDQRLCFDHDEYAEFGASVFDSYDDAQRENEDAMQVDGGVEDGEWWCKGHHKCERHAGWQKLRQAEIDFEKGTMEAALEALDTQAGDLRKKVDEVNDTHVSKPTNITEFKMAPVKPFTGPNGIAKPKVNGTIAKKGKKRKTDGPS</sequence>
<feature type="compositionally biased region" description="Basic and acidic residues" evidence="8">
    <location>
        <begin position="90"/>
        <end position="126"/>
    </location>
</feature>
<organism evidence="10 11">
    <name type="scientific">Cerrena zonata</name>
    <dbReference type="NCBI Taxonomy" id="2478898"/>
    <lineage>
        <taxon>Eukaryota</taxon>
        <taxon>Fungi</taxon>
        <taxon>Dikarya</taxon>
        <taxon>Basidiomycota</taxon>
        <taxon>Agaricomycotina</taxon>
        <taxon>Agaricomycetes</taxon>
        <taxon>Polyporales</taxon>
        <taxon>Cerrenaceae</taxon>
        <taxon>Cerrena</taxon>
    </lineage>
</organism>
<feature type="coiled-coil region" evidence="7">
    <location>
        <begin position="1066"/>
        <end position="1093"/>
    </location>
</feature>
<dbReference type="InterPro" id="IPR001965">
    <property type="entry name" value="Znf_PHD"/>
</dbReference>
<protein>
    <recommendedName>
        <fullName evidence="9">PHD-type domain-containing protein</fullName>
    </recommendedName>
</protein>
<keyword evidence="11" id="KW-1185">Reference proteome</keyword>
<evidence type="ECO:0000313" key="10">
    <source>
        <dbReference type="EMBL" id="KAK7694611.1"/>
    </source>
</evidence>
<evidence type="ECO:0000256" key="4">
    <source>
        <dbReference type="ARBA" id="ARBA00022833"/>
    </source>
</evidence>
<feature type="region of interest" description="Disordered" evidence="8">
    <location>
        <begin position="1"/>
        <end position="231"/>
    </location>
</feature>
<dbReference type="PANTHER" id="PTHR46174:SF1">
    <property type="entry name" value="CXXC-TYPE ZINC FINGER PROTEIN 1"/>
    <property type="match status" value="1"/>
</dbReference>
<feature type="compositionally biased region" description="Basic and acidic residues" evidence="8">
    <location>
        <begin position="142"/>
        <end position="157"/>
    </location>
</feature>
<name>A0AAW0GMC9_9APHY</name>
<feature type="region of interest" description="Disordered" evidence="8">
    <location>
        <begin position="624"/>
        <end position="657"/>
    </location>
</feature>
<evidence type="ECO:0000259" key="9">
    <source>
        <dbReference type="PROSITE" id="PS50016"/>
    </source>
</evidence>
<dbReference type="GO" id="GO:0048188">
    <property type="term" value="C:Set1C/COMPASS complex"/>
    <property type="evidence" value="ECO:0007669"/>
    <property type="project" value="InterPro"/>
</dbReference>
<feature type="compositionally biased region" description="Polar residues" evidence="8">
    <location>
        <begin position="423"/>
        <end position="438"/>
    </location>
</feature>
<accession>A0AAW0GMC9</accession>
<keyword evidence="2" id="KW-0479">Metal-binding</keyword>
<feature type="compositionally biased region" description="Polar residues" evidence="8">
    <location>
        <begin position="184"/>
        <end position="197"/>
    </location>
</feature>
<keyword evidence="7" id="KW-0175">Coiled coil</keyword>
<feature type="compositionally biased region" description="Low complexity" evidence="8">
    <location>
        <begin position="166"/>
        <end position="182"/>
    </location>
</feature>
<feature type="region of interest" description="Disordered" evidence="8">
    <location>
        <begin position="266"/>
        <end position="330"/>
    </location>
</feature>
<comment type="caution">
    <text evidence="10">The sequence shown here is derived from an EMBL/GenBank/DDBJ whole genome shotgun (WGS) entry which is preliminary data.</text>
</comment>
<keyword evidence="5" id="KW-0539">Nucleus</keyword>
<dbReference type="PROSITE" id="PS01359">
    <property type="entry name" value="ZF_PHD_1"/>
    <property type="match status" value="1"/>
</dbReference>
<evidence type="ECO:0000256" key="7">
    <source>
        <dbReference type="SAM" id="Coils"/>
    </source>
</evidence>
<keyword evidence="3 6" id="KW-0863">Zinc-finger</keyword>
<keyword evidence="4" id="KW-0862">Zinc</keyword>
<evidence type="ECO:0000256" key="8">
    <source>
        <dbReference type="SAM" id="MobiDB-lite"/>
    </source>
</evidence>
<dbReference type="Proteomes" id="UP001385951">
    <property type="component" value="Unassembled WGS sequence"/>
</dbReference>
<feature type="compositionally biased region" description="Basic residues" evidence="8">
    <location>
        <begin position="1252"/>
        <end position="1263"/>
    </location>
</feature>
<evidence type="ECO:0000256" key="5">
    <source>
        <dbReference type="ARBA" id="ARBA00023242"/>
    </source>
</evidence>
<evidence type="ECO:0000256" key="3">
    <source>
        <dbReference type="ARBA" id="ARBA00022771"/>
    </source>
</evidence>
<dbReference type="GO" id="GO:0008270">
    <property type="term" value="F:zinc ion binding"/>
    <property type="evidence" value="ECO:0007669"/>
    <property type="project" value="UniProtKB-KW"/>
</dbReference>
<feature type="compositionally biased region" description="Low complexity" evidence="8">
    <location>
        <begin position="466"/>
        <end position="479"/>
    </location>
</feature>
<dbReference type="EMBL" id="JASBNA010000002">
    <property type="protein sequence ID" value="KAK7694611.1"/>
    <property type="molecule type" value="Genomic_DNA"/>
</dbReference>
<dbReference type="InterPro" id="IPR019787">
    <property type="entry name" value="Znf_PHD-finger"/>
</dbReference>
<evidence type="ECO:0000313" key="11">
    <source>
        <dbReference type="Proteomes" id="UP001385951"/>
    </source>
</evidence>
<feature type="compositionally biased region" description="Polar residues" evidence="8">
    <location>
        <begin position="737"/>
        <end position="748"/>
    </location>
</feature>
<evidence type="ECO:0000256" key="2">
    <source>
        <dbReference type="ARBA" id="ARBA00022723"/>
    </source>
</evidence>
<dbReference type="SMART" id="SM00249">
    <property type="entry name" value="PHD"/>
    <property type="match status" value="1"/>
</dbReference>
<dbReference type="InterPro" id="IPR019786">
    <property type="entry name" value="Zinc_finger_PHD-type_CS"/>
</dbReference>
<comment type="subcellular location">
    <subcellularLocation>
        <location evidence="1">Nucleus</location>
    </subcellularLocation>
</comment>
<feature type="compositionally biased region" description="Polar residues" evidence="8">
    <location>
        <begin position="825"/>
        <end position="835"/>
    </location>
</feature>
<dbReference type="CDD" id="cd16039">
    <property type="entry name" value="PHD_SPP1"/>
    <property type="match status" value="1"/>
</dbReference>
<feature type="region of interest" description="Disordered" evidence="8">
    <location>
        <begin position="342"/>
        <end position="493"/>
    </location>
</feature>
<feature type="compositionally biased region" description="Low complexity" evidence="8">
    <location>
        <begin position="25"/>
        <end position="38"/>
    </location>
</feature>
<feature type="region of interest" description="Disordered" evidence="8">
    <location>
        <begin position="1235"/>
        <end position="1263"/>
    </location>
</feature>